<protein>
    <recommendedName>
        <fullName evidence="10">Flagellar protein FliL</fullName>
    </recommendedName>
</protein>
<evidence type="ECO:0000256" key="1">
    <source>
        <dbReference type="ARBA" id="ARBA00002254"/>
    </source>
</evidence>
<dbReference type="PANTHER" id="PTHR35091">
    <property type="entry name" value="FLAGELLAR PROTEIN FLIL"/>
    <property type="match status" value="1"/>
</dbReference>
<feature type="transmembrane region" description="Helical" evidence="10">
    <location>
        <begin position="21"/>
        <end position="42"/>
    </location>
</feature>
<sequence length="168" mass="18475">MAEEQLEASKSEKKKSSKLKWIILAVLLIALGCGVYFAWPIVQDKLLGGSSTPAQTEQTENGEENVAGETELVTLPTFVVNLADPLGRRYLKLTLTVEVASAESAKKLSKSEAKVRDTIILLLSSKTFNELSSMEAKIQLKDEIVKRLNQIMGGASVLRVYFTEMVVQ</sequence>
<comment type="function">
    <text evidence="1 10">Controls the rotational direction of flagella during chemotaxis.</text>
</comment>
<dbReference type="InterPro" id="IPR005503">
    <property type="entry name" value="FliL"/>
</dbReference>
<proteinExistence type="inferred from homology"/>
<dbReference type="EMBL" id="FUYA01000013">
    <property type="protein sequence ID" value="SKA82946.1"/>
    <property type="molecule type" value="Genomic_DNA"/>
</dbReference>
<accession>A0A1T4X050</accession>
<reference evidence="11 12" key="1">
    <citation type="submission" date="2017-02" db="EMBL/GenBank/DDBJ databases">
        <authorList>
            <person name="Peterson S.W."/>
        </authorList>
    </citation>
    <scope>NUCLEOTIDE SEQUENCE [LARGE SCALE GENOMIC DNA]</scope>
    <source>
        <strain evidence="11 12">DSM 18034</strain>
    </source>
</reference>
<dbReference type="GO" id="GO:0009425">
    <property type="term" value="C:bacterial-type flagellum basal body"/>
    <property type="evidence" value="ECO:0007669"/>
    <property type="project" value="InterPro"/>
</dbReference>
<dbReference type="GO" id="GO:0005886">
    <property type="term" value="C:plasma membrane"/>
    <property type="evidence" value="ECO:0007669"/>
    <property type="project" value="UniProtKB-SubCell"/>
</dbReference>
<keyword evidence="11" id="KW-0969">Cilium</keyword>
<keyword evidence="9 10" id="KW-0472">Membrane</keyword>
<comment type="subcellular location">
    <subcellularLocation>
        <location evidence="2">Cell membrane</location>
        <topology evidence="2">Single-pass membrane protein</topology>
    </subcellularLocation>
</comment>
<keyword evidence="11" id="KW-0282">Flagellum</keyword>
<evidence type="ECO:0000256" key="2">
    <source>
        <dbReference type="ARBA" id="ARBA00004162"/>
    </source>
</evidence>
<evidence type="ECO:0000313" key="11">
    <source>
        <dbReference type="EMBL" id="SKA82946.1"/>
    </source>
</evidence>
<dbReference type="PANTHER" id="PTHR35091:SF2">
    <property type="entry name" value="FLAGELLAR PROTEIN FLIL"/>
    <property type="match status" value="1"/>
</dbReference>
<dbReference type="Proteomes" id="UP000189733">
    <property type="component" value="Unassembled WGS sequence"/>
</dbReference>
<dbReference type="AlphaFoldDB" id="A0A1T4X050"/>
<evidence type="ECO:0000256" key="8">
    <source>
        <dbReference type="ARBA" id="ARBA00022989"/>
    </source>
</evidence>
<comment type="similarity">
    <text evidence="3 10">Belongs to the FliL family.</text>
</comment>
<dbReference type="STRING" id="1121442.SAMN02745702_02852"/>
<keyword evidence="7 10" id="KW-0283">Flagellar rotation</keyword>
<evidence type="ECO:0000256" key="10">
    <source>
        <dbReference type="RuleBase" id="RU364125"/>
    </source>
</evidence>
<gene>
    <name evidence="11" type="ORF">SAMN02745702_02852</name>
</gene>
<dbReference type="GO" id="GO:0006935">
    <property type="term" value="P:chemotaxis"/>
    <property type="evidence" value="ECO:0007669"/>
    <property type="project" value="UniProtKB-KW"/>
</dbReference>
<keyword evidence="4 10" id="KW-1003">Cell membrane</keyword>
<evidence type="ECO:0000256" key="9">
    <source>
        <dbReference type="ARBA" id="ARBA00023136"/>
    </source>
</evidence>
<keyword evidence="11" id="KW-0966">Cell projection</keyword>
<keyword evidence="5 10" id="KW-0145">Chemotaxis</keyword>
<dbReference type="Pfam" id="PF03748">
    <property type="entry name" value="FliL"/>
    <property type="match status" value="1"/>
</dbReference>
<keyword evidence="6 10" id="KW-0812">Transmembrane</keyword>
<dbReference type="GO" id="GO:0071978">
    <property type="term" value="P:bacterial-type flagellum-dependent swarming motility"/>
    <property type="evidence" value="ECO:0007669"/>
    <property type="project" value="TreeGrafter"/>
</dbReference>
<evidence type="ECO:0000256" key="4">
    <source>
        <dbReference type="ARBA" id="ARBA00022475"/>
    </source>
</evidence>
<evidence type="ECO:0000313" key="12">
    <source>
        <dbReference type="Proteomes" id="UP000189733"/>
    </source>
</evidence>
<evidence type="ECO:0000256" key="7">
    <source>
        <dbReference type="ARBA" id="ARBA00022779"/>
    </source>
</evidence>
<dbReference type="RefSeq" id="WP_078686115.1">
    <property type="nucleotide sequence ID" value="NZ_FUYA01000013.1"/>
</dbReference>
<keyword evidence="12" id="KW-1185">Reference proteome</keyword>
<evidence type="ECO:0000256" key="6">
    <source>
        <dbReference type="ARBA" id="ARBA00022692"/>
    </source>
</evidence>
<evidence type="ECO:0000256" key="5">
    <source>
        <dbReference type="ARBA" id="ARBA00022500"/>
    </source>
</evidence>
<keyword evidence="8 10" id="KW-1133">Transmembrane helix</keyword>
<name>A0A1T4X050_9BACT</name>
<evidence type="ECO:0000256" key="3">
    <source>
        <dbReference type="ARBA" id="ARBA00008281"/>
    </source>
</evidence>
<organism evidence="11 12">
    <name type="scientific">Desulfobaculum bizertense DSM 18034</name>
    <dbReference type="NCBI Taxonomy" id="1121442"/>
    <lineage>
        <taxon>Bacteria</taxon>
        <taxon>Pseudomonadati</taxon>
        <taxon>Thermodesulfobacteriota</taxon>
        <taxon>Desulfovibrionia</taxon>
        <taxon>Desulfovibrionales</taxon>
        <taxon>Desulfovibrionaceae</taxon>
        <taxon>Desulfobaculum</taxon>
    </lineage>
</organism>
<dbReference type="OrthoDB" id="9799777at2"/>